<dbReference type="CDD" id="cd10434">
    <property type="entry name" value="GIY-YIG_UvrC_Cho"/>
    <property type="match status" value="1"/>
</dbReference>
<dbReference type="Proteomes" id="UP000036045">
    <property type="component" value="Unassembled WGS sequence"/>
</dbReference>
<dbReference type="FunFam" id="3.40.1440.10:FF:000001">
    <property type="entry name" value="UvrABC system protein C"/>
    <property type="match status" value="1"/>
</dbReference>
<dbReference type="InterPro" id="IPR047296">
    <property type="entry name" value="GIY-YIG_UvrC_Cho"/>
</dbReference>
<dbReference type="SUPFAM" id="SSF46600">
    <property type="entry name" value="C-terminal UvrC-binding domain of UvrB"/>
    <property type="match status" value="1"/>
</dbReference>
<dbReference type="GO" id="GO:0004518">
    <property type="term" value="F:nuclease activity"/>
    <property type="evidence" value="ECO:0007669"/>
    <property type="project" value="UniProtKB-KW"/>
</dbReference>
<dbReference type="Pfam" id="PF01541">
    <property type="entry name" value="GIY-YIG"/>
    <property type="match status" value="1"/>
</dbReference>
<sequence length="354" mass="41529">MELKEKIKNLPASPGVYLMKDSSGQIIYVGKSKTLKNRVSSYFQHSKNRIGKVEKLVKHIKDFDFIVTDTEFEALMLECKLIKEIQPMYNRMMKATKAYNYIIFRYQKGSYRLEIVNELEKEDIHYYFGPFTSKRTVENAIKGIKSFYKIDCSNTTNSTSPCLNYTIGKCIGICFNPIAEETYQQIIHRLISLFKKKDTRILEEMSAEMNEASSNFEFEKAAEIRDTIAKIKTILQTETVINFMVDNRLFLAVEYLDNGRIKLFLIRRNQILYRQIYEANHFDMQVVKRQICTYLSRKNLFIGTLDKAEIDEAYIIYNYLNSGNCQYVVIEGEWQGNRECGNLENSLRKIIPFH</sequence>
<keyword evidence="9" id="KW-1185">Reference proteome</keyword>
<name>A0A0J1IL37_NIACI</name>
<dbReference type="SUPFAM" id="SSF82771">
    <property type="entry name" value="GIY-YIG endonuclease"/>
    <property type="match status" value="1"/>
</dbReference>
<accession>A0A0J1IL37</accession>
<evidence type="ECO:0000259" key="6">
    <source>
        <dbReference type="PROSITE" id="PS50151"/>
    </source>
</evidence>
<feature type="domain" description="GIY-YIG" evidence="7">
    <location>
        <begin position="12"/>
        <end position="91"/>
    </location>
</feature>
<dbReference type="InterPro" id="IPR001943">
    <property type="entry name" value="UVR_dom"/>
</dbReference>
<dbReference type="AlphaFoldDB" id="A0A0J1IL37"/>
<feature type="domain" description="UVR" evidence="6">
    <location>
        <begin position="199"/>
        <end position="234"/>
    </location>
</feature>
<evidence type="ECO:0000256" key="1">
    <source>
        <dbReference type="ARBA" id="ARBA00022490"/>
    </source>
</evidence>
<evidence type="ECO:0000259" key="7">
    <source>
        <dbReference type="PROSITE" id="PS50164"/>
    </source>
</evidence>
<evidence type="ECO:0008006" key="10">
    <source>
        <dbReference type="Google" id="ProtNLM"/>
    </source>
</evidence>
<dbReference type="OrthoDB" id="9804933at2"/>
<evidence type="ECO:0000256" key="4">
    <source>
        <dbReference type="ARBA" id="ARBA00022881"/>
    </source>
</evidence>
<dbReference type="GO" id="GO:0009380">
    <property type="term" value="C:excinuclease repair complex"/>
    <property type="evidence" value="ECO:0007669"/>
    <property type="project" value="TreeGrafter"/>
</dbReference>
<dbReference type="Gene3D" id="4.10.860.10">
    <property type="entry name" value="UVR domain"/>
    <property type="match status" value="1"/>
</dbReference>
<evidence type="ECO:0000313" key="9">
    <source>
        <dbReference type="Proteomes" id="UP000036045"/>
    </source>
</evidence>
<evidence type="ECO:0000256" key="3">
    <source>
        <dbReference type="ARBA" id="ARBA00022769"/>
    </source>
</evidence>
<evidence type="ECO:0000256" key="2">
    <source>
        <dbReference type="ARBA" id="ARBA00022763"/>
    </source>
</evidence>
<dbReference type="PATRIC" id="fig|1397.4.peg.5045"/>
<dbReference type="PROSITE" id="PS50164">
    <property type="entry name" value="GIY_YIG"/>
    <property type="match status" value="1"/>
</dbReference>
<dbReference type="RefSeq" id="WP_047941649.1">
    <property type="nucleotide sequence ID" value="NZ_LDPH01000007.1"/>
</dbReference>
<keyword evidence="1" id="KW-0963">Cytoplasm</keyword>
<dbReference type="PANTHER" id="PTHR30562:SF1">
    <property type="entry name" value="UVRABC SYSTEM PROTEIN C"/>
    <property type="match status" value="1"/>
</dbReference>
<dbReference type="EMBL" id="LDPH01000007">
    <property type="protein sequence ID" value="KLV26674.1"/>
    <property type="molecule type" value="Genomic_DNA"/>
</dbReference>
<evidence type="ECO:0000256" key="5">
    <source>
        <dbReference type="ARBA" id="ARBA00023204"/>
    </source>
</evidence>
<dbReference type="GO" id="GO:0006289">
    <property type="term" value="P:nucleotide-excision repair"/>
    <property type="evidence" value="ECO:0007669"/>
    <property type="project" value="InterPro"/>
</dbReference>
<dbReference type="InterPro" id="IPR035901">
    <property type="entry name" value="GIY-YIG_endonuc_sf"/>
</dbReference>
<organism evidence="8 9">
    <name type="scientific">Niallia circulans</name>
    <name type="common">Bacillus circulans</name>
    <dbReference type="NCBI Taxonomy" id="1397"/>
    <lineage>
        <taxon>Bacteria</taxon>
        <taxon>Bacillati</taxon>
        <taxon>Bacillota</taxon>
        <taxon>Bacilli</taxon>
        <taxon>Bacillales</taxon>
        <taxon>Bacillaceae</taxon>
        <taxon>Niallia</taxon>
    </lineage>
</organism>
<dbReference type="PANTHER" id="PTHR30562">
    <property type="entry name" value="UVRC/OXIDOREDUCTASE"/>
    <property type="match status" value="1"/>
</dbReference>
<dbReference type="SMART" id="SM00465">
    <property type="entry name" value="GIYc"/>
    <property type="match status" value="1"/>
</dbReference>
<keyword evidence="3" id="KW-0228">DNA excision</keyword>
<keyword evidence="4" id="KW-0267">Excision nuclease</keyword>
<dbReference type="InterPro" id="IPR050066">
    <property type="entry name" value="UvrABC_protein_C"/>
</dbReference>
<dbReference type="PROSITE" id="PS50151">
    <property type="entry name" value="UVR"/>
    <property type="match status" value="1"/>
</dbReference>
<dbReference type="InterPro" id="IPR000305">
    <property type="entry name" value="GIY-YIG_endonuc"/>
</dbReference>
<dbReference type="InterPro" id="IPR036876">
    <property type="entry name" value="UVR_dom_sf"/>
</dbReference>
<keyword evidence="5" id="KW-0234">DNA repair</keyword>
<comment type="caution">
    <text evidence="8">The sequence shown here is derived from an EMBL/GenBank/DDBJ whole genome shotgun (WGS) entry which is preliminary data.</text>
</comment>
<keyword evidence="2" id="KW-0227">DNA damage</keyword>
<protein>
    <recommendedName>
        <fullName evidence="10">Excinuclease ABC subunit C</fullName>
    </recommendedName>
</protein>
<proteinExistence type="predicted"/>
<gene>
    <name evidence="8" type="ORF">ABW02_08955</name>
</gene>
<dbReference type="Pfam" id="PF02151">
    <property type="entry name" value="UVR"/>
    <property type="match status" value="1"/>
</dbReference>
<reference evidence="8 9" key="1">
    <citation type="submission" date="2015-05" db="EMBL/GenBank/DDBJ databases">
        <title>Whole genome sequence and identification of bacterial endophytes from Costus igneus.</title>
        <authorList>
            <person name="Lee Y.P."/>
            <person name="Gan H.M."/>
            <person name="Eng W."/>
            <person name="Wheatley M.S."/>
            <person name="Caraballo A."/>
            <person name="Polter S."/>
            <person name="Savka M.A."/>
            <person name="Hudson A.O."/>
        </authorList>
    </citation>
    <scope>NUCLEOTIDE SEQUENCE [LARGE SCALE GENOMIC DNA]</scope>
    <source>
        <strain evidence="8 9">RIT379</strain>
    </source>
</reference>
<dbReference type="Gene3D" id="3.40.1440.10">
    <property type="entry name" value="GIY-YIG endonuclease"/>
    <property type="match status" value="1"/>
</dbReference>
<evidence type="ECO:0000313" key="8">
    <source>
        <dbReference type="EMBL" id="KLV26674.1"/>
    </source>
</evidence>